<dbReference type="Proteomes" id="UP000326695">
    <property type="component" value="Chromosome"/>
</dbReference>
<dbReference type="EMBL" id="CP038018">
    <property type="protein sequence ID" value="QED91190.1"/>
    <property type="molecule type" value="Genomic_DNA"/>
</dbReference>
<evidence type="ECO:0000313" key="1">
    <source>
        <dbReference type="EMBL" id="QED91190.1"/>
    </source>
</evidence>
<organism evidence="1 2">
    <name type="scientific">Eikenella exigua</name>
    <dbReference type="NCBI Taxonomy" id="2528037"/>
    <lineage>
        <taxon>Bacteria</taxon>
        <taxon>Pseudomonadati</taxon>
        <taxon>Pseudomonadota</taxon>
        <taxon>Betaproteobacteria</taxon>
        <taxon>Neisseriales</taxon>
        <taxon>Neisseriaceae</taxon>
        <taxon>Eikenella</taxon>
    </lineage>
</organism>
<evidence type="ECO:0000313" key="2">
    <source>
        <dbReference type="Proteomes" id="UP000326695"/>
    </source>
</evidence>
<protein>
    <submittedName>
        <fullName evidence="1">Uncharacterized protein</fullName>
    </submittedName>
</protein>
<dbReference type="AlphaFoldDB" id="A0AAX1F574"/>
<accession>A0AAX1F574</accession>
<name>A0AAX1F574_9NEIS</name>
<dbReference type="RefSeq" id="WP_151085878.1">
    <property type="nucleotide sequence ID" value="NZ_CP038018.1"/>
</dbReference>
<reference evidence="2" key="1">
    <citation type="journal article" date="2019" name="J. Anim. Genet.">
        <title>Description and whole genome sequencing of Eikenella exigua sp. nov., isolated from brain abscess and blood.</title>
        <authorList>
            <person name="Stormo K.A."/>
            <person name="Nygaard R.M."/>
            <person name="Bruvold T.S."/>
            <person name="Dimmen G."/>
            <person name="Lindemann P.C."/>
            <person name="Jordal S."/>
            <person name="Kommedal O."/>
        </authorList>
    </citation>
    <scope>NUCLEOTIDE SEQUENCE [LARGE SCALE GENOMIC DNA]</scope>
    <source>
        <strain evidence="2">PXX</strain>
    </source>
</reference>
<proteinExistence type="predicted"/>
<keyword evidence="2" id="KW-1185">Reference proteome</keyword>
<dbReference type="KEGG" id="eex:EZJ17_00035"/>
<gene>
    <name evidence="1" type="ORF">EZJ17_00035</name>
</gene>
<sequence length="69" mass="7359">MAGNRLERGRINIVPWRTATLSCLAKVRLPPNPMIGVIGTAQSTVARLMHTAAILGSKPSPKAPHSSCR</sequence>